<dbReference type="PANTHER" id="PTHR48228:SF6">
    <property type="entry name" value="L-CARNITINE COA-TRANSFERASE"/>
    <property type="match status" value="1"/>
</dbReference>
<dbReference type="Proteomes" id="UP000251891">
    <property type="component" value="Unassembled WGS sequence"/>
</dbReference>
<organism evidence="3 4">
    <name type="scientific">Actinomadura craniellae</name>
    <dbReference type="NCBI Taxonomy" id="2231787"/>
    <lineage>
        <taxon>Bacteria</taxon>
        <taxon>Bacillati</taxon>
        <taxon>Actinomycetota</taxon>
        <taxon>Actinomycetes</taxon>
        <taxon>Streptosporangiales</taxon>
        <taxon>Thermomonosporaceae</taxon>
        <taxon>Actinomadura</taxon>
    </lineage>
</organism>
<dbReference type="RefSeq" id="WP_111863514.1">
    <property type="nucleotide sequence ID" value="NZ_QLYX01000002.1"/>
</dbReference>
<keyword evidence="2 3" id="KW-0808">Transferase</keyword>
<dbReference type="Gene3D" id="3.30.1540.10">
    <property type="entry name" value="formyl-coa transferase, domain 3"/>
    <property type="match status" value="2"/>
</dbReference>
<protein>
    <submittedName>
        <fullName evidence="3">CoA transferase</fullName>
    </submittedName>
</protein>
<dbReference type="EMBL" id="QLYX01000002">
    <property type="protein sequence ID" value="RAY16174.1"/>
    <property type="molecule type" value="Genomic_DNA"/>
</dbReference>
<proteinExistence type="inferred from homology"/>
<name>A0A365HAK0_9ACTN</name>
<dbReference type="InterPro" id="IPR003673">
    <property type="entry name" value="CoA-Trfase_fam_III"/>
</dbReference>
<keyword evidence="4" id="KW-1185">Reference proteome</keyword>
<dbReference type="InterPro" id="IPR044855">
    <property type="entry name" value="CoA-Trfase_III_dom3_sf"/>
</dbReference>
<gene>
    <name evidence="3" type="ORF">DPM19_04430</name>
</gene>
<comment type="similarity">
    <text evidence="1">Belongs to the CoA-transferase III family.</text>
</comment>
<sequence>MTAAGSGLPLAGLRVVDMADGGAETCGRYLADLGADVIRVEPPGGAPSRRRQPRHGGVSLHFATRNANKRGVAVDLGEPSGRDRLRDLVDAADIFIETERPGRLDRLGLGAPALLARRPELVVVSITDFGQTGPYRDWAATDWTHLAMGGVLARSGIPGRPPLLPPGSLAYEAAGVQAAWAALLAYAGRLDTGGGDHVDCSVHEMTVQALDPGFGIGGSATGGMTASQLPRGRPRPGLLYPIFPCADGHVRICLLSRRQWRGMFTWLGEPAEFAGPEFDTLRARYKAARRLYPLIGALFEHRNREELVARGQRLGVPIAALLTPGEVLASDHFLARGGLVDAEVAPGLHGRVPAGYVEVNGIRAGFRYRAPQVGEHDGAGFGAGFAPDARPGAAPAAPAGPRRPLAGLRVLDLGVIVVGAELGRLFADQGAEVIKIENRAHPDGSRQSATGAELTPSFVWGHRNKLSCGIDLRSAAGAEVFRRLVAESDVVLSNFKPGTLESLGLGPEALRRINPRLVVADSSALGATGPWSRQMGYGPLVRAVAGLTGLWRDPEVPDGEDGFCDGITVYPDHVAARVGATAVLAVLIARRRTGAGGTVSVSQAETILVQLAESFLRESLEPGSFRPRGNAGEWDAPQGVYPCAGDDEWCVVTVRDDADWRRLCSAIERPDLRDDPRLATSAGRVAHRELIDAAVGGWTAAHPPRAAAAHLQSAGVPAGMMQRITEYAADPHLAARRFFRELHQPQFDAPLPTENGPATFRDVADPELRPAPLAGEHTREVCTKVLGMPAAEIDALVVAGALEEPPAPARP</sequence>
<dbReference type="InterPro" id="IPR050509">
    <property type="entry name" value="CoA-transferase_III"/>
</dbReference>
<evidence type="ECO:0000313" key="3">
    <source>
        <dbReference type="EMBL" id="RAY16174.1"/>
    </source>
</evidence>
<dbReference type="PANTHER" id="PTHR48228">
    <property type="entry name" value="SUCCINYL-COA--D-CITRAMALATE COA-TRANSFERASE"/>
    <property type="match status" value="1"/>
</dbReference>
<dbReference type="OrthoDB" id="4251672at2"/>
<evidence type="ECO:0000313" key="4">
    <source>
        <dbReference type="Proteomes" id="UP000251891"/>
    </source>
</evidence>
<dbReference type="Gene3D" id="3.40.50.10540">
    <property type="entry name" value="Crotonobetainyl-coa:carnitine coa-transferase, domain 1"/>
    <property type="match status" value="2"/>
</dbReference>
<dbReference type="InterPro" id="IPR023606">
    <property type="entry name" value="CoA-Trfase_III_dom_1_sf"/>
</dbReference>
<reference evidence="3 4" key="1">
    <citation type="submission" date="2018-06" db="EMBL/GenBank/DDBJ databases">
        <title>Actinomadura craniellae sp. nov. isolated from marine sponge Craniella sp.</title>
        <authorList>
            <person name="Li L."/>
            <person name="Xu Q.H."/>
            <person name="Lin H.W."/>
            <person name="Lu Y.H."/>
        </authorList>
    </citation>
    <scope>NUCLEOTIDE SEQUENCE [LARGE SCALE GENOMIC DNA]</scope>
    <source>
        <strain evidence="3 4">LHW63021</strain>
    </source>
</reference>
<dbReference type="SUPFAM" id="SSF89796">
    <property type="entry name" value="CoA-transferase family III (CaiB/BaiF)"/>
    <property type="match status" value="2"/>
</dbReference>
<evidence type="ECO:0000256" key="1">
    <source>
        <dbReference type="ARBA" id="ARBA00008383"/>
    </source>
</evidence>
<comment type="caution">
    <text evidence="3">The sequence shown here is derived from an EMBL/GenBank/DDBJ whole genome shotgun (WGS) entry which is preliminary data.</text>
</comment>
<dbReference type="Pfam" id="PF02515">
    <property type="entry name" value="CoA_transf_3"/>
    <property type="match status" value="2"/>
</dbReference>
<evidence type="ECO:0000256" key="2">
    <source>
        <dbReference type="ARBA" id="ARBA00022679"/>
    </source>
</evidence>
<dbReference type="AlphaFoldDB" id="A0A365HAK0"/>
<dbReference type="GO" id="GO:0016740">
    <property type="term" value="F:transferase activity"/>
    <property type="evidence" value="ECO:0007669"/>
    <property type="project" value="UniProtKB-KW"/>
</dbReference>
<accession>A0A365HAK0</accession>